<feature type="region of interest" description="Disordered" evidence="1">
    <location>
        <begin position="21"/>
        <end position="59"/>
    </location>
</feature>
<keyword evidence="3" id="KW-1185">Reference proteome</keyword>
<feature type="compositionally biased region" description="Polar residues" evidence="1">
    <location>
        <begin position="21"/>
        <end position="31"/>
    </location>
</feature>
<dbReference type="EMBL" id="JAHQIW010004793">
    <property type="protein sequence ID" value="KAJ1363723.1"/>
    <property type="molecule type" value="Genomic_DNA"/>
</dbReference>
<evidence type="ECO:0000313" key="3">
    <source>
        <dbReference type="Proteomes" id="UP001196413"/>
    </source>
</evidence>
<gene>
    <name evidence="2" type="ORF">KIN20_023645</name>
</gene>
<evidence type="ECO:0000313" key="2">
    <source>
        <dbReference type="EMBL" id="KAJ1363723.1"/>
    </source>
</evidence>
<accession>A0AAD5MX95</accession>
<proteinExistence type="predicted"/>
<comment type="caution">
    <text evidence="2">The sequence shown here is derived from an EMBL/GenBank/DDBJ whole genome shotgun (WGS) entry which is preliminary data.</text>
</comment>
<reference evidence="2" key="1">
    <citation type="submission" date="2021-06" db="EMBL/GenBank/DDBJ databases">
        <title>Parelaphostrongylus tenuis whole genome reference sequence.</title>
        <authorList>
            <person name="Garwood T.J."/>
            <person name="Larsen P.A."/>
            <person name="Fountain-Jones N.M."/>
            <person name="Garbe J.R."/>
            <person name="Macchietto M.G."/>
            <person name="Kania S.A."/>
            <person name="Gerhold R.W."/>
            <person name="Richards J.E."/>
            <person name="Wolf T.M."/>
        </authorList>
    </citation>
    <scope>NUCLEOTIDE SEQUENCE</scope>
    <source>
        <strain evidence="2">MNPRO001-30</strain>
        <tissue evidence="2">Meninges</tissue>
    </source>
</reference>
<protein>
    <submittedName>
        <fullName evidence="2">Uncharacterized protein</fullName>
    </submittedName>
</protein>
<dbReference type="Proteomes" id="UP001196413">
    <property type="component" value="Unassembled WGS sequence"/>
</dbReference>
<organism evidence="2 3">
    <name type="scientific">Parelaphostrongylus tenuis</name>
    <name type="common">Meningeal worm</name>
    <dbReference type="NCBI Taxonomy" id="148309"/>
    <lineage>
        <taxon>Eukaryota</taxon>
        <taxon>Metazoa</taxon>
        <taxon>Ecdysozoa</taxon>
        <taxon>Nematoda</taxon>
        <taxon>Chromadorea</taxon>
        <taxon>Rhabditida</taxon>
        <taxon>Rhabditina</taxon>
        <taxon>Rhabditomorpha</taxon>
        <taxon>Strongyloidea</taxon>
        <taxon>Metastrongylidae</taxon>
        <taxon>Parelaphostrongylus</taxon>
    </lineage>
</organism>
<dbReference type="AlphaFoldDB" id="A0AAD5MX95"/>
<sequence>MGLFGGPSTFSALTVPTLSPFITSQTSTPSTSKRKSDSVKPIPAPSPSSFKKEPLVTRPVQKVIERADEDFNSK</sequence>
<evidence type="ECO:0000256" key="1">
    <source>
        <dbReference type="SAM" id="MobiDB-lite"/>
    </source>
</evidence>
<name>A0AAD5MX95_PARTN</name>